<dbReference type="AlphaFoldDB" id="A0A0P9U287"/>
<gene>
    <name evidence="1" type="ORF">ALQ28_01994</name>
</gene>
<organism evidence="1 2">
    <name type="scientific">Pseudomonas syringae pv. delphinii</name>
    <dbReference type="NCBI Taxonomy" id="192088"/>
    <lineage>
        <taxon>Bacteria</taxon>
        <taxon>Pseudomonadati</taxon>
        <taxon>Pseudomonadota</taxon>
        <taxon>Gammaproteobacteria</taxon>
        <taxon>Pseudomonadales</taxon>
        <taxon>Pseudomonadaceae</taxon>
        <taxon>Pseudomonas</taxon>
    </lineage>
</organism>
<evidence type="ECO:0000313" key="1">
    <source>
        <dbReference type="EMBL" id="RMP11868.1"/>
    </source>
</evidence>
<sequence length="105" mass="11788">MKPRNALNLRFTPDVATLESVKLDLSSGVTAEVFGDPENATYEWRLMHDDGMVEQHSDCGYGIPSIALRDALVVFYGPPPFGVDIVDLRAEDKRTQRHYGLKLPR</sequence>
<reference evidence="1 2" key="1">
    <citation type="submission" date="2018-08" db="EMBL/GenBank/DDBJ databases">
        <title>Recombination of ecologically and evolutionarily significant loci maintains genetic cohesion in the Pseudomonas syringae species complex.</title>
        <authorList>
            <person name="Dillon M."/>
            <person name="Thakur S."/>
            <person name="Almeida R.N.D."/>
            <person name="Weir B.S."/>
            <person name="Guttman D.S."/>
        </authorList>
    </citation>
    <scope>NUCLEOTIDE SEQUENCE [LARGE SCALE GENOMIC DNA]</scope>
    <source>
        <strain evidence="1 2">ICMP 4330</strain>
    </source>
</reference>
<protein>
    <submittedName>
        <fullName evidence="1">Uncharacterized protein</fullName>
    </submittedName>
</protein>
<name>A0A0P9U287_9PSED</name>
<evidence type="ECO:0000313" key="2">
    <source>
        <dbReference type="Proteomes" id="UP000267908"/>
    </source>
</evidence>
<dbReference type="EMBL" id="RBQG01000191">
    <property type="protein sequence ID" value="RMP11868.1"/>
    <property type="molecule type" value="Genomic_DNA"/>
</dbReference>
<comment type="caution">
    <text evidence="1">The sequence shown here is derived from an EMBL/GenBank/DDBJ whole genome shotgun (WGS) entry which is preliminary data.</text>
</comment>
<dbReference type="Proteomes" id="UP000267908">
    <property type="component" value="Unassembled WGS sequence"/>
</dbReference>
<proteinExistence type="predicted"/>
<dbReference type="RefSeq" id="WP_235810080.1">
    <property type="nucleotide sequence ID" value="NZ_LJQH01000222.1"/>
</dbReference>
<accession>A0A0P9U287</accession>